<sequence length="113" mass="12752">MLLSPLEMFALEKLLEQTGTSGLELSPSHFSALGREFTAAGFYTLIKCHEQHELMLLGKELSVAFTHHALKRGGYFICWLEDNFTLCLEGVANHQDWSSEVSPESLAILWRQP</sequence>
<name>A0A1I7CYU0_9PSED</name>
<gene>
    <name evidence="1" type="ORF">PMYSY11_2989</name>
</gene>
<evidence type="ECO:0000313" key="1">
    <source>
        <dbReference type="EMBL" id="VEV98033.1"/>
    </source>
</evidence>
<accession>A0A1I7CYU0</accession>
<organism evidence="1">
    <name type="scientific">Pseudomonas marincola</name>
    <dbReference type="NCBI Taxonomy" id="437900"/>
    <lineage>
        <taxon>Bacteria</taxon>
        <taxon>Pseudomonadati</taxon>
        <taxon>Pseudomonadota</taxon>
        <taxon>Gammaproteobacteria</taxon>
        <taxon>Pseudomonadales</taxon>
        <taxon>Pseudomonadaceae</taxon>
        <taxon>Pseudomonas</taxon>
    </lineage>
</organism>
<proteinExistence type="predicted"/>
<protein>
    <submittedName>
        <fullName evidence="1">Uncharacterized protein</fullName>
    </submittedName>
</protein>
<dbReference type="AlphaFoldDB" id="A0A1I7CYU0"/>
<dbReference type="EMBL" id="LR215729">
    <property type="protein sequence ID" value="VEV98033.1"/>
    <property type="molecule type" value="Genomic_DNA"/>
</dbReference>
<reference evidence="1" key="1">
    <citation type="submission" date="2019-02" db="EMBL/GenBank/DDBJ databases">
        <authorList>
            <consortium name="Genoscope - CEA"/>
            <person name="William W."/>
        </authorList>
    </citation>
    <scope>NUCLEOTIDE SEQUENCE [LARGE SCALE GENOMIC DNA]</scope>
    <source>
        <strain evidence="1">YSy11</strain>
    </source>
</reference>
<dbReference type="RefSeq" id="WP_069901529.1">
    <property type="nucleotide sequence ID" value="NZ_FPBC01000009.1"/>
</dbReference>
<dbReference type="STRING" id="437900.GCA_001940335_02433"/>